<organism evidence="1">
    <name type="scientific">Schistocephalus solidus</name>
    <name type="common">Tapeworm</name>
    <dbReference type="NCBI Taxonomy" id="70667"/>
    <lineage>
        <taxon>Eukaryota</taxon>
        <taxon>Metazoa</taxon>
        <taxon>Spiralia</taxon>
        <taxon>Lophotrochozoa</taxon>
        <taxon>Platyhelminthes</taxon>
        <taxon>Cestoda</taxon>
        <taxon>Eucestoda</taxon>
        <taxon>Diphyllobothriidea</taxon>
        <taxon>Diphyllobothriidae</taxon>
        <taxon>Schistocephalus</taxon>
    </lineage>
</organism>
<proteinExistence type="predicted"/>
<protein>
    <submittedName>
        <fullName evidence="1">TSNA1 protein</fullName>
    </submittedName>
</protein>
<dbReference type="WBParaSite" id="SSLN_0000171601-mRNA-1">
    <property type="protein sequence ID" value="SSLN_0000171601-mRNA-1"/>
    <property type="gene ID" value="SSLN_0000171601"/>
</dbReference>
<reference evidence="1" key="1">
    <citation type="submission" date="2016-06" db="UniProtKB">
        <authorList>
            <consortium name="WormBaseParasite"/>
        </authorList>
    </citation>
    <scope>IDENTIFICATION</scope>
</reference>
<accession>A0A183SBQ5</accession>
<name>A0A183SBQ5_SCHSO</name>
<sequence>LGALQICGSGVSSIGDNQWSKLTKKLQMLGVSQSSAARRRSLRVGGWEAHCKDYLQVVDAKAQSGAILALLTTRSSISPVQQTFPRLQPSRTSLMVCTRSSGSEHHEVLQSEFERLFRQPGESINDFQQALRFLGRRAFPPTPQGHNSPEHSGAEEVHCLCPRPSDPAGFSSVSAVGLDKALTLAREEEFLLAACN</sequence>
<evidence type="ECO:0000313" key="1">
    <source>
        <dbReference type="WBParaSite" id="SSLN_0000171601-mRNA-1"/>
    </source>
</evidence>
<dbReference type="AlphaFoldDB" id="A0A183SBQ5"/>